<protein>
    <recommendedName>
        <fullName evidence="1 2">Futalosine hydrolase</fullName>
        <shortName evidence="1">FL hydrolase</shortName>
        <ecNumber evidence="1 2">3.2.2.26</ecNumber>
    </recommendedName>
    <alternativeName>
        <fullName evidence="1">Futalosine nucleosidase</fullName>
    </alternativeName>
    <alternativeName>
        <fullName evidence="1">Menaquinone biosynthetic enzyme MqnB</fullName>
    </alternativeName>
</protein>
<dbReference type="GO" id="GO:0009116">
    <property type="term" value="P:nucleoside metabolic process"/>
    <property type="evidence" value="ECO:0007669"/>
    <property type="project" value="InterPro"/>
</dbReference>
<dbReference type="RefSeq" id="WP_003323398.1">
    <property type="nucleotide sequence ID" value="NZ_ALPT02000111.1"/>
</dbReference>
<name>A0A094XAB4_ALKAL</name>
<dbReference type="HAMAP" id="MF_00991">
    <property type="entry name" value="MqnB"/>
    <property type="match status" value="1"/>
</dbReference>
<dbReference type="GO" id="GO:0008782">
    <property type="term" value="F:adenosylhomocysteine nucleosidase activity"/>
    <property type="evidence" value="ECO:0007669"/>
    <property type="project" value="TreeGrafter"/>
</dbReference>
<dbReference type="EMBL" id="ALPT02000111">
    <property type="protein sequence ID" value="KGA95705.1"/>
    <property type="molecule type" value="Genomic_DNA"/>
</dbReference>
<dbReference type="PANTHER" id="PTHR46832">
    <property type="entry name" value="5'-METHYLTHIOADENOSINE/S-ADENOSYLHOMOCYSTEINE NUCLEOSIDASE"/>
    <property type="match status" value="1"/>
</dbReference>
<comment type="catalytic activity">
    <reaction evidence="1">
        <text>futalosine + H2O = dehypoxanthine futalosine + hypoxanthine</text>
        <dbReference type="Rhea" id="RHEA:25904"/>
        <dbReference type="ChEBI" id="CHEBI:15377"/>
        <dbReference type="ChEBI" id="CHEBI:17368"/>
        <dbReference type="ChEBI" id="CHEBI:58863"/>
        <dbReference type="ChEBI" id="CHEBI:58864"/>
        <dbReference type="EC" id="3.2.2.26"/>
    </reaction>
</comment>
<dbReference type="PANTHER" id="PTHR46832:SF2">
    <property type="entry name" value="FUTALOSINE HYDROLASE"/>
    <property type="match status" value="1"/>
</dbReference>
<accession>A0A094XAB4</accession>
<dbReference type="InterPro" id="IPR000845">
    <property type="entry name" value="Nucleoside_phosphorylase_d"/>
</dbReference>
<dbReference type="NCBIfam" id="TIGR03664">
    <property type="entry name" value="fut_nucase"/>
    <property type="match status" value="1"/>
</dbReference>
<keyword evidence="1" id="KW-0378">Hydrolase</keyword>
<dbReference type="SUPFAM" id="SSF53167">
    <property type="entry name" value="Purine and uridine phosphorylases"/>
    <property type="match status" value="1"/>
</dbReference>
<dbReference type="EC" id="3.2.2.26" evidence="1 2"/>
<keyword evidence="6" id="KW-1185">Reference proteome</keyword>
<dbReference type="STRING" id="1218173.BALCAV_0220770"/>
<reference evidence="4 6" key="1">
    <citation type="journal article" date="2014" name="Genome Announc.">
        <title>Draft Genome Sequence of Bacillus alcalophilus AV1934, a Classic Alkaliphile Isolated from Human Feces in 1934.</title>
        <authorList>
            <person name="Attie O."/>
            <person name="Jayaprakash A."/>
            <person name="Shah H."/>
            <person name="Paulsen I.T."/>
            <person name="Morino M."/>
            <person name="Takahashi Y."/>
            <person name="Narumi I."/>
            <person name="Sachidanandam R."/>
            <person name="Satoh K."/>
            <person name="Ito M."/>
            <person name="Krulwich T.A."/>
        </authorList>
    </citation>
    <scope>NUCLEOTIDE SEQUENCE [LARGE SCALE GENOMIC DNA]</scope>
    <source>
        <strain evidence="4 6">AV1934</strain>
    </source>
</reference>
<evidence type="ECO:0000313" key="5">
    <source>
        <dbReference type="EMBL" id="THG89732.1"/>
    </source>
</evidence>
<keyword evidence="1" id="KW-0474">Menaquinone biosynthesis</keyword>
<organism evidence="4 6">
    <name type="scientific">Alkalihalobacillus alcalophilus ATCC 27647 = CGMCC 1.3604</name>
    <dbReference type="NCBI Taxonomy" id="1218173"/>
    <lineage>
        <taxon>Bacteria</taxon>
        <taxon>Bacillati</taxon>
        <taxon>Bacillota</taxon>
        <taxon>Bacilli</taxon>
        <taxon>Bacillales</taxon>
        <taxon>Bacillaceae</taxon>
        <taxon>Alkalihalobacillus</taxon>
    </lineage>
</organism>
<dbReference type="eggNOG" id="COG0775">
    <property type="taxonomic scope" value="Bacteria"/>
</dbReference>
<evidence type="ECO:0000313" key="4">
    <source>
        <dbReference type="EMBL" id="KGA95705.1"/>
    </source>
</evidence>
<feature type="domain" description="Nucleoside phosphorylase" evidence="3">
    <location>
        <begin position="34"/>
        <end position="214"/>
    </location>
</feature>
<dbReference type="InterPro" id="IPR019963">
    <property type="entry name" value="FL_hydrolase_MqnB"/>
</dbReference>
<dbReference type="Pfam" id="PF01048">
    <property type="entry name" value="PNP_UDP_1"/>
    <property type="match status" value="1"/>
</dbReference>
<comment type="similarity">
    <text evidence="1">Belongs to the PNP/UDP phosphorylase family. Futalosine hydrolase subfamily.</text>
</comment>
<comment type="caution">
    <text evidence="4">The sequence shown here is derived from an EMBL/GenBank/DDBJ whole genome shotgun (WGS) entry which is preliminary data.</text>
</comment>
<dbReference type="GO" id="GO:0019284">
    <property type="term" value="P:L-methionine salvage from S-adenosylmethionine"/>
    <property type="evidence" value="ECO:0007669"/>
    <property type="project" value="TreeGrafter"/>
</dbReference>
<dbReference type="UniPathway" id="UPA00079"/>
<dbReference type="AlphaFoldDB" id="A0A094XAB4"/>
<evidence type="ECO:0000313" key="6">
    <source>
        <dbReference type="Proteomes" id="UP000002754"/>
    </source>
</evidence>
<sequence length="216" mass="23149">MKHKRILLIVSVEAEREAVKRAIGEQSFIDVEVMGVGPTLAAAATTKLLMQHDYDLVLNLGIAGGFKGRAPVGSIVVSSQIVAADLGAESPDGFLPVEQLNIGVSMIEAEQTVSRKLLGAFTKKGVPSSHGQILTLSTVTGTNETTEQLMERFPEAKAEAMEGFGVATAAKLFEVPVIEVRTISNEVGPRNREAWKLKEALNLLEVVSETLLEVVQ</sequence>
<evidence type="ECO:0000256" key="2">
    <source>
        <dbReference type="NCBIfam" id="TIGR03664"/>
    </source>
</evidence>
<dbReference type="GO" id="GO:0005829">
    <property type="term" value="C:cytosol"/>
    <property type="evidence" value="ECO:0007669"/>
    <property type="project" value="TreeGrafter"/>
</dbReference>
<dbReference type="CDD" id="cd17766">
    <property type="entry name" value="futalosine_nucleosidase_MqnB"/>
    <property type="match status" value="1"/>
</dbReference>
<comment type="pathway">
    <text evidence="1">Quinol/quinone metabolism; menaquinone biosynthesis.</text>
</comment>
<dbReference type="Gene3D" id="3.40.50.1580">
    <property type="entry name" value="Nucleoside phosphorylase domain"/>
    <property type="match status" value="1"/>
</dbReference>
<comment type="function">
    <text evidence="1">Catalyzes the hydrolysis of futalosine (FL) to dehypoxanthine futalosine (DHFL) and hypoxanthine, a step in the biosynthesis of menaquinone (MK, vitamin K2).</text>
</comment>
<dbReference type="OrthoDB" id="9788270at2"/>
<reference evidence="5 7" key="2">
    <citation type="submission" date="2014-01" db="EMBL/GenBank/DDBJ databases">
        <title>Draft genome sequencing of Bacillus alcalophilus CGMCC 1.3604.</title>
        <authorList>
            <person name="Yang J."/>
            <person name="Diao L."/>
            <person name="Yang S."/>
        </authorList>
    </citation>
    <scope>NUCLEOTIDE SEQUENCE [LARGE SCALE GENOMIC DNA]</scope>
    <source>
        <strain evidence="5 7">CGMCC 1.3604</strain>
    </source>
</reference>
<proteinExistence type="inferred from homology"/>
<evidence type="ECO:0000256" key="1">
    <source>
        <dbReference type="HAMAP-Rule" id="MF_00991"/>
    </source>
</evidence>
<dbReference type="GO" id="GO:0008930">
    <property type="term" value="F:methylthioadenosine nucleosidase activity"/>
    <property type="evidence" value="ECO:0007669"/>
    <property type="project" value="TreeGrafter"/>
</dbReference>
<evidence type="ECO:0000259" key="3">
    <source>
        <dbReference type="Pfam" id="PF01048"/>
    </source>
</evidence>
<dbReference type="Proteomes" id="UP000002754">
    <property type="component" value="Unassembled WGS sequence"/>
</dbReference>
<dbReference type="EMBL" id="JALP01000200">
    <property type="protein sequence ID" value="THG89732.1"/>
    <property type="molecule type" value="Genomic_DNA"/>
</dbReference>
<dbReference type="Proteomes" id="UP000297014">
    <property type="component" value="Unassembled WGS sequence"/>
</dbReference>
<dbReference type="GO" id="GO:0009234">
    <property type="term" value="P:menaquinone biosynthetic process"/>
    <property type="evidence" value="ECO:0007669"/>
    <property type="project" value="UniProtKB-UniRule"/>
</dbReference>
<evidence type="ECO:0000313" key="7">
    <source>
        <dbReference type="Proteomes" id="UP000297014"/>
    </source>
</evidence>
<gene>
    <name evidence="1" type="primary">mqnB</name>
    <name evidence="5" type="ORF">AJ85_15490</name>
    <name evidence="4" type="ORF">BALCAV_0220770</name>
</gene>
<dbReference type="InterPro" id="IPR035994">
    <property type="entry name" value="Nucleoside_phosphorylase_sf"/>
</dbReference>
<dbReference type="NCBIfam" id="NF006087">
    <property type="entry name" value="PRK08236.1"/>
    <property type="match status" value="1"/>
</dbReference>